<evidence type="ECO:0000256" key="1">
    <source>
        <dbReference type="ARBA" id="ARBA00022737"/>
    </source>
</evidence>
<gene>
    <name evidence="4" type="primary">phlB_1</name>
    <name evidence="4" type="ORF">HC248_02265</name>
</gene>
<dbReference type="PROSITE" id="PS50088">
    <property type="entry name" value="ANK_REPEAT"/>
    <property type="match status" value="2"/>
</dbReference>
<dbReference type="SMART" id="SM00248">
    <property type="entry name" value="ANK"/>
    <property type="match status" value="4"/>
</dbReference>
<dbReference type="KEGG" id="pvac:HC248_02265"/>
<dbReference type="PROSITE" id="PS50297">
    <property type="entry name" value="ANK_REP_REGION"/>
    <property type="match status" value="2"/>
</dbReference>
<keyword evidence="1" id="KW-0677">Repeat</keyword>
<dbReference type="AlphaFoldDB" id="A0A6H2HBI4"/>
<dbReference type="EMBL" id="CP051461">
    <property type="protein sequence ID" value="QJC56954.1"/>
    <property type="molecule type" value="Genomic_DNA"/>
</dbReference>
<feature type="repeat" description="ANK" evidence="3">
    <location>
        <begin position="107"/>
        <end position="139"/>
    </location>
</feature>
<dbReference type="Gene3D" id="1.25.40.20">
    <property type="entry name" value="Ankyrin repeat-containing domain"/>
    <property type="match status" value="1"/>
</dbReference>
<dbReference type="Proteomes" id="UP000502041">
    <property type="component" value="Chromosome"/>
</dbReference>
<reference evidence="4 5" key="1">
    <citation type="submission" date="2020-04" db="EMBL/GenBank/DDBJ databases">
        <title>Complete genome of a Psychrophilic, Marine, Gas Vacuolate Bacterium Polaromonas vacuolata KCTC 22033T.</title>
        <authorList>
            <person name="Hwang K."/>
            <person name="Kim K.M."/>
        </authorList>
    </citation>
    <scope>NUCLEOTIDE SEQUENCE [LARGE SCALE GENOMIC DNA]</scope>
    <source>
        <strain evidence="4 5">KCTC 22033</strain>
    </source>
</reference>
<feature type="repeat" description="ANK" evidence="3">
    <location>
        <begin position="140"/>
        <end position="172"/>
    </location>
</feature>
<accession>A0A6H2HBI4</accession>
<proteinExistence type="predicted"/>
<dbReference type="InterPro" id="IPR002110">
    <property type="entry name" value="Ankyrin_rpt"/>
</dbReference>
<evidence type="ECO:0000313" key="4">
    <source>
        <dbReference type="EMBL" id="QJC56954.1"/>
    </source>
</evidence>
<dbReference type="PANTHER" id="PTHR24198">
    <property type="entry name" value="ANKYRIN REPEAT AND PROTEIN KINASE DOMAIN-CONTAINING PROTEIN"/>
    <property type="match status" value="1"/>
</dbReference>
<dbReference type="RefSeq" id="WP_168922535.1">
    <property type="nucleotide sequence ID" value="NZ_CP051461.1"/>
</dbReference>
<name>A0A6H2HBI4_9BURK</name>
<sequence length="180" mass="19158">MNPRTQESRIFIDLILAHKFAQAHAKLATGLDINKLQAGGFSYLTFCLVLRDLPAFRLLLDLGADPNAICTEENHITPLMLAACVDEIDFLQACIAAGGNVNQLADDGDNALILATASGNVNAVRLLLAEGCNVNHQGAFMASALHEAAQEGHQAIVELLLKAGANKQLLDENGKCADLK</sequence>
<dbReference type="PANTHER" id="PTHR24198:SF165">
    <property type="entry name" value="ANKYRIN REPEAT-CONTAINING PROTEIN-RELATED"/>
    <property type="match status" value="1"/>
</dbReference>
<keyword evidence="2 3" id="KW-0040">ANK repeat</keyword>
<dbReference type="Pfam" id="PF12796">
    <property type="entry name" value="Ank_2"/>
    <property type="match status" value="1"/>
</dbReference>
<organism evidence="4 5">
    <name type="scientific">Polaromonas vacuolata</name>
    <dbReference type="NCBI Taxonomy" id="37448"/>
    <lineage>
        <taxon>Bacteria</taxon>
        <taxon>Pseudomonadati</taxon>
        <taxon>Pseudomonadota</taxon>
        <taxon>Betaproteobacteria</taxon>
        <taxon>Burkholderiales</taxon>
        <taxon>Comamonadaceae</taxon>
        <taxon>Polaromonas</taxon>
    </lineage>
</organism>
<dbReference type="InterPro" id="IPR036770">
    <property type="entry name" value="Ankyrin_rpt-contain_sf"/>
</dbReference>
<keyword evidence="5" id="KW-1185">Reference proteome</keyword>
<dbReference type="SUPFAM" id="SSF48403">
    <property type="entry name" value="Ankyrin repeat"/>
    <property type="match status" value="1"/>
</dbReference>
<evidence type="ECO:0000256" key="3">
    <source>
        <dbReference type="PROSITE-ProRule" id="PRU00023"/>
    </source>
</evidence>
<protein>
    <submittedName>
        <fullName evidence="4">Protein PhlB</fullName>
    </submittedName>
</protein>
<evidence type="ECO:0000256" key="2">
    <source>
        <dbReference type="ARBA" id="ARBA00023043"/>
    </source>
</evidence>
<evidence type="ECO:0000313" key="5">
    <source>
        <dbReference type="Proteomes" id="UP000502041"/>
    </source>
</evidence>